<sequence>MVNNTELDLYFAVPLSDLMGDPLNVWQSSEESTPKLTELTLQHLSVMATSTPSERLFSKARNTARKHETVF</sequence>
<dbReference type="EMBL" id="CAKASE010000083">
    <property type="protein sequence ID" value="CAG9585896.1"/>
    <property type="molecule type" value="Genomic_DNA"/>
</dbReference>
<keyword evidence="3" id="KW-1185">Reference proteome</keyword>
<evidence type="ECO:0000313" key="2">
    <source>
        <dbReference type="EMBL" id="CAG9585896.1"/>
    </source>
</evidence>
<evidence type="ECO:0000259" key="1">
    <source>
        <dbReference type="Pfam" id="PF05699"/>
    </source>
</evidence>
<comment type="caution">
    <text evidence="2">The sequence shown here is derived from an EMBL/GenBank/DDBJ whole genome shotgun (WGS) entry which is preliminary data.</text>
</comment>
<dbReference type="InterPro" id="IPR012337">
    <property type="entry name" value="RNaseH-like_sf"/>
</dbReference>
<gene>
    <name evidence="2" type="ORF">DCHRY22_LOCUS16223</name>
</gene>
<dbReference type="SUPFAM" id="SSF53098">
    <property type="entry name" value="Ribonuclease H-like"/>
    <property type="match status" value="1"/>
</dbReference>
<accession>A0A8J2R982</accession>
<dbReference type="Proteomes" id="UP000789524">
    <property type="component" value="Unassembled WGS sequence"/>
</dbReference>
<evidence type="ECO:0000313" key="3">
    <source>
        <dbReference type="Proteomes" id="UP000789524"/>
    </source>
</evidence>
<dbReference type="AlphaFoldDB" id="A0A8J2R982"/>
<feature type="domain" description="HAT C-terminal dimerisation" evidence="1">
    <location>
        <begin position="6"/>
        <end position="66"/>
    </location>
</feature>
<dbReference type="Pfam" id="PF05699">
    <property type="entry name" value="Dimer_Tnp_hAT"/>
    <property type="match status" value="1"/>
</dbReference>
<protein>
    <submittedName>
        <fullName evidence="2">(African queen) hypothetical protein</fullName>
    </submittedName>
</protein>
<organism evidence="2 3">
    <name type="scientific">Danaus chrysippus</name>
    <name type="common">African queen</name>
    <dbReference type="NCBI Taxonomy" id="151541"/>
    <lineage>
        <taxon>Eukaryota</taxon>
        <taxon>Metazoa</taxon>
        <taxon>Ecdysozoa</taxon>
        <taxon>Arthropoda</taxon>
        <taxon>Hexapoda</taxon>
        <taxon>Insecta</taxon>
        <taxon>Pterygota</taxon>
        <taxon>Neoptera</taxon>
        <taxon>Endopterygota</taxon>
        <taxon>Lepidoptera</taxon>
        <taxon>Glossata</taxon>
        <taxon>Ditrysia</taxon>
        <taxon>Papilionoidea</taxon>
        <taxon>Nymphalidae</taxon>
        <taxon>Danainae</taxon>
        <taxon>Danaini</taxon>
        <taxon>Danaina</taxon>
        <taxon>Danaus</taxon>
        <taxon>Anosia</taxon>
    </lineage>
</organism>
<reference evidence="2" key="1">
    <citation type="submission" date="2021-09" db="EMBL/GenBank/DDBJ databases">
        <authorList>
            <person name="Martin H S."/>
        </authorList>
    </citation>
    <scope>NUCLEOTIDE SEQUENCE</scope>
</reference>
<dbReference type="OrthoDB" id="2438421at2759"/>
<name>A0A8J2R982_9NEOP</name>
<dbReference type="InterPro" id="IPR008906">
    <property type="entry name" value="HATC_C_dom"/>
</dbReference>
<proteinExistence type="predicted"/>
<dbReference type="GO" id="GO:0046983">
    <property type="term" value="F:protein dimerization activity"/>
    <property type="evidence" value="ECO:0007669"/>
    <property type="project" value="InterPro"/>
</dbReference>